<evidence type="ECO:0000313" key="2">
    <source>
        <dbReference type="Proteomes" id="UP000231134"/>
    </source>
</evidence>
<name>A0A2M9A500_9BACT</name>
<organism evidence="1 2">
    <name type="scientific">Hallerella succinigenes</name>
    <dbReference type="NCBI Taxonomy" id="1896222"/>
    <lineage>
        <taxon>Bacteria</taxon>
        <taxon>Pseudomonadati</taxon>
        <taxon>Fibrobacterota</taxon>
        <taxon>Fibrobacteria</taxon>
        <taxon>Fibrobacterales</taxon>
        <taxon>Fibrobacteraceae</taxon>
        <taxon>Hallerella</taxon>
    </lineage>
</organism>
<proteinExistence type="predicted"/>
<keyword evidence="2" id="KW-1185">Reference proteome</keyword>
<reference evidence="1 2" key="1">
    <citation type="submission" date="2017-11" db="EMBL/GenBank/DDBJ databases">
        <title>Animal gut microbial communities from fecal samples from Wisconsin, USA.</title>
        <authorList>
            <person name="Neumann A."/>
        </authorList>
    </citation>
    <scope>NUCLEOTIDE SEQUENCE [LARGE SCALE GENOMIC DNA]</scope>
    <source>
        <strain evidence="1 2">UWS3</strain>
    </source>
</reference>
<dbReference type="InterPro" id="IPR053841">
    <property type="entry name" value="MksE"/>
</dbReference>
<sequence length="183" mass="20981">MLKHSKEIFDILSKGGFLSLNSVVQANRNYYDVIEDGFDAYRDYYEGVGFVLESGNGYFYFSRPEPKVNAVDKLARFCDWIDRLDFLKTFNSAFGSGYVFTKAKILERISCDIELKEKVSKLYADKKTHAEVIEKLVDDLEKIGFVEQENELEGSYKVTAAFHYLEEMVNCLNIVEGATDEVP</sequence>
<comment type="caution">
    <text evidence="1">The sequence shown here is derived from an EMBL/GenBank/DDBJ whole genome shotgun (WGS) entry which is preliminary data.</text>
</comment>
<gene>
    <name evidence="1" type="ORF">BGX16_0753</name>
</gene>
<dbReference type="Pfam" id="PF21980">
    <property type="entry name" value="MksE"/>
    <property type="match status" value="1"/>
</dbReference>
<dbReference type="EMBL" id="PGEX01000001">
    <property type="protein sequence ID" value="PJJ40806.1"/>
    <property type="molecule type" value="Genomic_DNA"/>
</dbReference>
<evidence type="ECO:0000313" key="1">
    <source>
        <dbReference type="EMBL" id="PJJ40806.1"/>
    </source>
</evidence>
<dbReference type="AlphaFoldDB" id="A0A2M9A500"/>
<protein>
    <submittedName>
        <fullName evidence="1">Uncharacterized protein</fullName>
    </submittedName>
</protein>
<dbReference type="Proteomes" id="UP000231134">
    <property type="component" value="Unassembled WGS sequence"/>
</dbReference>
<accession>A0A2M9A500</accession>